<proteinExistence type="predicted"/>
<dbReference type="Pfam" id="PF13373">
    <property type="entry name" value="Dsc3_C"/>
    <property type="match status" value="1"/>
</dbReference>
<keyword evidence="2" id="KW-0472">Membrane</keyword>
<dbReference type="GO" id="GO:0005783">
    <property type="term" value="C:endoplasmic reticulum"/>
    <property type="evidence" value="ECO:0007669"/>
    <property type="project" value="TreeGrafter"/>
</dbReference>
<dbReference type="PANTHER" id="PTHR28049:SF1">
    <property type="entry name" value="DSC E3 UBIQUITIN LIGASE COMPLEX SUBUNIT 3"/>
    <property type="match status" value="1"/>
</dbReference>
<dbReference type="PANTHER" id="PTHR28049">
    <property type="entry name" value="TRANSMEMBRANE PROTEIN YOR223W"/>
    <property type="match status" value="1"/>
</dbReference>
<dbReference type="InterPro" id="IPR019413">
    <property type="entry name" value="Dsc3_ub-like_dom"/>
</dbReference>
<sequence>MSLAPPGSDPELLDLTIRFSASLPDLLLSVPEPSISTTSALKQLIRTHLPADLSKRRIRLIYAGKSLADAASLSSSLRLPSSRTPSRPSTPLPDHANFSTSAKGKAPVRDPPSLSRIYIHCSIGDVTLSAQDLAEEARLATKHNLSTGTRIKSPTDSAAPITDVATNTVPGPRGFDRLLNAGFTLPEIQSLRSQFLAIQAHTHTAAEMPSPTTLRELEDQWLDNSNEASATAAGGGGFVDDEGQAGALDDMLWGAVMGFFWPLGCLSWLCREEGVWSRRRKVAVVIGVVVNAGFGGVRWLK</sequence>
<dbReference type="AlphaFoldDB" id="A0A8H7ARU5"/>
<feature type="region of interest" description="Disordered" evidence="1">
    <location>
        <begin position="74"/>
        <end position="110"/>
    </location>
</feature>
<comment type="caution">
    <text evidence="4">The sequence shown here is derived from an EMBL/GenBank/DDBJ whole genome shotgun (WGS) entry which is preliminary data.</text>
</comment>
<feature type="region of interest" description="Disordered" evidence="1">
    <location>
        <begin position="148"/>
        <end position="167"/>
    </location>
</feature>
<feature type="transmembrane region" description="Helical" evidence="2">
    <location>
        <begin position="251"/>
        <end position="270"/>
    </location>
</feature>
<feature type="domain" description="Ubiquitin-like" evidence="3">
    <location>
        <begin position="13"/>
        <end position="75"/>
    </location>
</feature>
<keyword evidence="2" id="KW-0812">Transmembrane</keyword>
<evidence type="ECO:0000313" key="5">
    <source>
        <dbReference type="Proteomes" id="UP000606974"/>
    </source>
</evidence>
<name>A0A8H7ARU5_9EURO</name>
<gene>
    <name evidence="4" type="ORF">GJ744_002739</name>
</gene>
<dbReference type="PROSITE" id="PS50053">
    <property type="entry name" value="UBIQUITIN_2"/>
    <property type="match status" value="1"/>
</dbReference>
<dbReference type="GO" id="GO:0044695">
    <property type="term" value="C:Dsc E3 ubiquitin ligase complex"/>
    <property type="evidence" value="ECO:0007669"/>
    <property type="project" value="InterPro"/>
</dbReference>
<dbReference type="Proteomes" id="UP000606974">
    <property type="component" value="Unassembled WGS sequence"/>
</dbReference>
<evidence type="ECO:0000259" key="3">
    <source>
        <dbReference type="PROSITE" id="PS50053"/>
    </source>
</evidence>
<accession>A0A8H7ARU5</accession>
<dbReference type="SUPFAM" id="SSF54236">
    <property type="entry name" value="Ubiquitin-like"/>
    <property type="match status" value="1"/>
</dbReference>
<organism evidence="4 5">
    <name type="scientific">Endocarpon pusillum</name>
    <dbReference type="NCBI Taxonomy" id="364733"/>
    <lineage>
        <taxon>Eukaryota</taxon>
        <taxon>Fungi</taxon>
        <taxon>Dikarya</taxon>
        <taxon>Ascomycota</taxon>
        <taxon>Pezizomycotina</taxon>
        <taxon>Eurotiomycetes</taxon>
        <taxon>Chaetothyriomycetidae</taxon>
        <taxon>Verrucariales</taxon>
        <taxon>Verrucariaceae</taxon>
        <taxon>Endocarpon</taxon>
    </lineage>
</organism>
<reference evidence="4" key="1">
    <citation type="submission" date="2020-02" db="EMBL/GenBank/DDBJ databases">
        <authorList>
            <person name="Palmer J.M."/>
        </authorList>
    </citation>
    <scope>NUCLEOTIDE SEQUENCE</scope>
    <source>
        <strain evidence="4">EPUS1.4</strain>
        <tissue evidence="4">Thallus</tissue>
    </source>
</reference>
<dbReference type="Pfam" id="PF10302">
    <property type="entry name" value="Dsc3_N"/>
    <property type="match status" value="1"/>
</dbReference>
<evidence type="ECO:0000256" key="2">
    <source>
        <dbReference type="SAM" id="Phobius"/>
    </source>
</evidence>
<feature type="transmembrane region" description="Helical" evidence="2">
    <location>
        <begin position="282"/>
        <end position="300"/>
    </location>
</feature>
<dbReference type="InterPro" id="IPR000626">
    <property type="entry name" value="Ubiquitin-like_dom"/>
</dbReference>
<dbReference type="InterPro" id="IPR045226">
    <property type="entry name" value="Dsc3"/>
</dbReference>
<protein>
    <recommendedName>
        <fullName evidence="3">Ubiquitin-like domain-containing protein</fullName>
    </recommendedName>
</protein>
<evidence type="ECO:0000313" key="4">
    <source>
        <dbReference type="EMBL" id="KAF7512026.1"/>
    </source>
</evidence>
<dbReference type="InterPro" id="IPR029071">
    <property type="entry name" value="Ubiquitin-like_domsf"/>
</dbReference>
<dbReference type="OrthoDB" id="2556122at2759"/>
<dbReference type="InterPro" id="IPR025390">
    <property type="entry name" value="Dsc3_C"/>
</dbReference>
<dbReference type="EMBL" id="JAACFV010000015">
    <property type="protein sequence ID" value="KAF7512026.1"/>
    <property type="molecule type" value="Genomic_DNA"/>
</dbReference>
<keyword evidence="5" id="KW-1185">Reference proteome</keyword>
<keyword evidence="2" id="KW-1133">Transmembrane helix</keyword>
<evidence type="ECO:0000256" key="1">
    <source>
        <dbReference type="SAM" id="MobiDB-lite"/>
    </source>
</evidence>
<feature type="compositionally biased region" description="Low complexity" evidence="1">
    <location>
        <begin position="74"/>
        <end position="94"/>
    </location>
</feature>
<dbReference type="Gene3D" id="3.10.20.90">
    <property type="entry name" value="Phosphatidylinositol 3-kinase Catalytic Subunit, Chain A, domain 1"/>
    <property type="match status" value="1"/>
</dbReference>